<reference evidence="4 5" key="1">
    <citation type="submission" date="2013-09" db="EMBL/GenBank/DDBJ databases">
        <title>Corchorus capsularis genome sequencing.</title>
        <authorList>
            <person name="Alam M."/>
            <person name="Haque M.S."/>
            <person name="Islam M.S."/>
            <person name="Emdad E.M."/>
            <person name="Islam M.M."/>
            <person name="Ahmed B."/>
            <person name="Halim A."/>
            <person name="Hossen Q.M.M."/>
            <person name="Hossain M.Z."/>
            <person name="Ahmed R."/>
            <person name="Khan M.M."/>
            <person name="Islam R."/>
            <person name="Rashid M.M."/>
            <person name="Khan S.A."/>
            <person name="Rahman M.S."/>
            <person name="Alam M."/>
        </authorList>
    </citation>
    <scope>NUCLEOTIDE SEQUENCE [LARGE SCALE GENOMIC DNA]</scope>
    <source>
        <strain evidence="5">cv. CVL-1</strain>
        <tissue evidence="4">Whole seedling</tissue>
    </source>
</reference>
<dbReference type="GO" id="GO:0003676">
    <property type="term" value="F:nucleic acid binding"/>
    <property type="evidence" value="ECO:0007669"/>
    <property type="project" value="InterPro"/>
</dbReference>
<dbReference type="SUPFAM" id="SSF57756">
    <property type="entry name" value="Retrovirus zinc finger-like domains"/>
    <property type="match status" value="1"/>
</dbReference>
<dbReference type="PROSITE" id="PS50158">
    <property type="entry name" value="ZF_CCHC"/>
    <property type="match status" value="1"/>
</dbReference>
<dbReference type="InterPro" id="IPR036875">
    <property type="entry name" value="Znf_CCHC_sf"/>
</dbReference>
<dbReference type="Pfam" id="PF14223">
    <property type="entry name" value="Retrotran_gag_2"/>
    <property type="match status" value="1"/>
</dbReference>
<keyword evidence="5" id="KW-1185">Reference proteome</keyword>
<dbReference type="PANTHER" id="PTHR37610">
    <property type="entry name" value="CCHC-TYPE DOMAIN-CONTAINING PROTEIN"/>
    <property type="match status" value="1"/>
</dbReference>
<feature type="compositionally biased region" description="Polar residues" evidence="2">
    <location>
        <begin position="410"/>
        <end position="422"/>
    </location>
</feature>
<dbReference type="Proteomes" id="UP000188268">
    <property type="component" value="Unassembled WGS sequence"/>
</dbReference>
<dbReference type="GO" id="GO:0008270">
    <property type="term" value="F:zinc ion binding"/>
    <property type="evidence" value="ECO:0007669"/>
    <property type="project" value="UniProtKB-KW"/>
</dbReference>
<keyword evidence="1" id="KW-0863">Zinc-finger</keyword>
<evidence type="ECO:0000313" key="5">
    <source>
        <dbReference type="Proteomes" id="UP000188268"/>
    </source>
</evidence>
<feature type="non-terminal residue" evidence="4">
    <location>
        <position position="445"/>
    </location>
</feature>
<proteinExistence type="predicted"/>
<organism evidence="4 5">
    <name type="scientific">Corchorus capsularis</name>
    <name type="common">Jute</name>
    <dbReference type="NCBI Taxonomy" id="210143"/>
    <lineage>
        <taxon>Eukaryota</taxon>
        <taxon>Viridiplantae</taxon>
        <taxon>Streptophyta</taxon>
        <taxon>Embryophyta</taxon>
        <taxon>Tracheophyta</taxon>
        <taxon>Spermatophyta</taxon>
        <taxon>Magnoliopsida</taxon>
        <taxon>eudicotyledons</taxon>
        <taxon>Gunneridae</taxon>
        <taxon>Pentapetalae</taxon>
        <taxon>rosids</taxon>
        <taxon>malvids</taxon>
        <taxon>Malvales</taxon>
        <taxon>Malvaceae</taxon>
        <taxon>Grewioideae</taxon>
        <taxon>Apeibeae</taxon>
        <taxon>Corchorus</taxon>
    </lineage>
</organism>
<dbReference type="EMBL" id="AWWV01006076">
    <property type="protein sequence ID" value="OMP03349.1"/>
    <property type="molecule type" value="Genomic_DNA"/>
</dbReference>
<evidence type="ECO:0000313" key="4">
    <source>
        <dbReference type="EMBL" id="OMP03349.1"/>
    </source>
</evidence>
<dbReference type="PANTHER" id="PTHR37610:SF40">
    <property type="entry name" value="OS01G0909600 PROTEIN"/>
    <property type="match status" value="1"/>
</dbReference>
<dbReference type="Gene3D" id="4.10.60.10">
    <property type="entry name" value="Zinc finger, CCHC-type"/>
    <property type="match status" value="1"/>
</dbReference>
<evidence type="ECO:0000259" key="3">
    <source>
        <dbReference type="PROSITE" id="PS50158"/>
    </source>
</evidence>
<dbReference type="OrthoDB" id="1718863at2759"/>
<gene>
    <name evidence="4" type="ORF">CCACVL1_02465</name>
</gene>
<comment type="caution">
    <text evidence="4">The sequence shown here is derived from an EMBL/GenBank/DDBJ whole genome shotgun (WGS) entry which is preliminary data.</text>
</comment>
<protein>
    <submittedName>
        <fullName evidence="4">Zinc finger, CCHC-type</fullName>
    </submittedName>
</protein>
<feature type="region of interest" description="Disordered" evidence="2">
    <location>
        <begin position="398"/>
        <end position="445"/>
    </location>
</feature>
<sequence>MASEQHQVIQIKLNGPNYSYWSYLMRTFLIGKELWGYVDGTIVKPDSTNTEYAKLKKEWETYNARILSWINNAVEPSIGMHLAKFKTAKEVWDYLSNLYVQSNFAKRYELEKVIRSEGQKDRSIQDFYNFMNGVWDQLDMMDPPELSSIAAYLKLREEQKLVQFLMALRNEFEQLRGSILHRSPLPTVHSVVSELIAEETRLKTPTLPIVNTQAVLMASSQLRPTNMNSLVRGTQRIAIDECGYCHEKGHWKKDCPKKNKSRGILPHPSQGFQHGRGAARTMPLPRQNSALATTVSECEPKHITYGGNVNHDDLESIVARQVQQYMGSCIKTDLAAANFSAMSVADQGTNKIPPSPPSESSSVLTKEELIVLDPFSNSELCDTLSNYENLQNSIDNSVGDSFNSDREGIQVSSEPSTLSQSDPLPLQESHSIPEDVNPVSTQPER</sequence>
<evidence type="ECO:0000256" key="1">
    <source>
        <dbReference type="PROSITE-ProRule" id="PRU00047"/>
    </source>
</evidence>
<keyword evidence="1" id="KW-0862">Zinc</keyword>
<accession>A0A1R3K8G2</accession>
<keyword evidence="1" id="KW-0479">Metal-binding</keyword>
<feature type="domain" description="CCHC-type" evidence="3">
    <location>
        <begin position="242"/>
        <end position="257"/>
    </location>
</feature>
<dbReference type="AlphaFoldDB" id="A0A1R3K8G2"/>
<dbReference type="Gramene" id="OMP03349">
    <property type="protein sequence ID" value="OMP03349"/>
    <property type="gene ID" value="CCACVL1_02465"/>
</dbReference>
<name>A0A1R3K8G2_COCAP</name>
<evidence type="ECO:0000256" key="2">
    <source>
        <dbReference type="SAM" id="MobiDB-lite"/>
    </source>
</evidence>
<dbReference type="InterPro" id="IPR001878">
    <property type="entry name" value="Znf_CCHC"/>
</dbReference>